<dbReference type="SUPFAM" id="SSF81321">
    <property type="entry name" value="Family A G protein-coupled receptor-like"/>
    <property type="match status" value="1"/>
</dbReference>
<name>A0A8B8CCR4_CRAVI</name>
<comment type="subcellular location">
    <subcellularLocation>
        <location evidence="1">Cell membrane</location>
        <topology evidence="1">Multi-pass membrane protein</topology>
    </subcellularLocation>
</comment>
<evidence type="ECO:0000256" key="12">
    <source>
        <dbReference type="ARBA" id="ARBA00023224"/>
    </source>
</evidence>
<accession>A0A8B8CCR4</accession>
<dbReference type="PANTHER" id="PTHR11866:SF16">
    <property type="entry name" value="PROSTAGLANDIN E2 RECEPTOR EP4 SUBTYPE-LIKE PROTEIN"/>
    <property type="match status" value="1"/>
</dbReference>
<dbReference type="InterPro" id="IPR000276">
    <property type="entry name" value="GPCR_Rhodpsn"/>
</dbReference>
<organism evidence="17 19">
    <name type="scientific">Crassostrea virginica</name>
    <name type="common">Eastern oyster</name>
    <dbReference type="NCBI Taxonomy" id="6565"/>
    <lineage>
        <taxon>Eukaryota</taxon>
        <taxon>Metazoa</taxon>
        <taxon>Spiralia</taxon>
        <taxon>Lophotrochozoa</taxon>
        <taxon>Mollusca</taxon>
        <taxon>Bivalvia</taxon>
        <taxon>Autobranchia</taxon>
        <taxon>Pteriomorphia</taxon>
        <taxon>Ostreida</taxon>
        <taxon>Ostreoidea</taxon>
        <taxon>Ostreidae</taxon>
        <taxon>Crassostrea</taxon>
    </lineage>
</organism>
<feature type="compositionally biased region" description="Basic and acidic residues" evidence="14">
    <location>
        <begin position="404"/>
        <end position="414"/>
    </location>
</feature>
<evidence type="ECO:0000256" key="11">
    <source>
        <dbReference type="ARBA" id="ARBA00023180"/>
    </source>
</evidence>
<reference evidence="18 19" key="1">
    <citation type="submission" date="2025-04" db="UniProtKB">
        <authorList>
            <consortium name="RefSeq"/>
        </authorList>
    </citation>
    <scope>IDENTIFICATION</scope>
    <source>
        <tissue evidence="18 19">Whole sample</tissue>
    </source>
</reference>
<keyword evidence="11" id="KW-0325">Glycoprotein</keyword>
<dbReference type="Gene3D" id="1.20.1070.10">
    <property type="entry name" value="Rhodopsin 7-helix transmembrane proteins"/>
    <property type="match status" value="1"/>
</dbReference>
<feature type="transmembrane region" description="Helical" evidence="15">
    <location>
        <begin position="63"/>
        <end position="87"/>
    </location>
</feature>
<keyword evidence="12" id="KW-0807">Transducer</keyword>
<dbReference type="RefSeq" id="XP_022313557.1">
    <property type="nucleotide sequence ID" value="XM_022457849.1"/>
</dbReference>
<evidence type="ECO:0000256" key="15">
    <source>
        <dbReference type="SAM" id="Phobius"/>
    </source>
</evidence>
<evidence type="ECO:0000256" key="8">
    <source>
        <dbReference type="ARBA" id="ARBA00023136"/>
    </source>
</evidence>
<evidence type="ECO:0000313" key="19">
    <source>
        <dbReference type="RefSeq" id="XP_022313558.1"/>
    </source>
</evidence>
<feature type="transmembrane region" description="Helical" evidence="15">
    <location>
        <begin position="107"/>
        <end position="130"/>
    </location>
</feature>
<feature type="transmembrane region" description="Helical" evidence="15">
    <location>
        <begin position="27"/>
        <end position="51"/>
    </location>
</feature>
<dbReference type="Pfam" id="PF00001">
    <property type="entry name" value="7tm_1"/>
    <property type="match status" value="1"/>
</dbReference>
<feature type="compositionally biased region" description="Basic and acidic residues" evidence="14">
    <location>
        <begin position="445"/>
        <end position="457"/>
    </location>
</feature>
<keyword evidence="17" id="KW-1185">Reference proteome</keyword>
<evidence type="ECO:0000256" key="5">
    <source>
        <dbReference type="ARBA" id="ARBA00022692"/>
    </source>
</evidence>
<feature type="compositionally biased region" description="Polar residues" evidence="14">
    <location>
        <begin position="417"/>
        <end position="440"/>
    </location>
</feature>
<dbReference type="AlphaFoldDB" id="A0A8B8CCR4"/>
<dbReference type="RefSeq" id="XP_022313558.1">
    <property type="nucleotide sequence ID" value="XM_022457850.1"/>
</dbReference>
<dbReference type="PROSITE" id="PS50262">
    <property type="entry name" value="G_PROTEIN_RECEP_F1_2"/>
    <property type="match status" value="1"/>
</dbReference>
<keyword evidence="5 15" id="KW-0812">Transmembrane</keyword>
<evidence type="ECO:0000256" key="10">
    <source>
        <dbReference type="ARBA" id="ARBA00023170"/>
    </source>
</evidence>
<evidence type="ECO:0000313" key="18">
    <source>
        <dbReference type="RefSeq" id="XP_022313557.1"/>
    </source>
</evidence>
<keyword evidence="7" id="KW-0297">G-protein coupled receptor</keyword>
<feature type="transmembrane region" description="Helical" evidence="15">
    <location>
        <begin position="194"/>
        <end position="222"/>
    </location>
</feature>
<evidence type="ECO:0000256" key="7">
    <source>
        <dbReference type="ARBA" id="ARBA00023040"/>
    </source>
</evidence>
<evidence type="ECO:0000256" key="13">
    <source>
        <dbReference type="ARBA" id="ARBA00029815"/>
    </source>
</evidence>
<dbReference type="Proteomes" id="UP000694844">
    <property type="component" value="Chromosome 2"/>
</dbReference>
<keyword evidence="10" id="KW-0675">Receptor</keyword>
<dbReference type="PRINTS" id="PR01788">
    <property type="entry name" value="PROSTANOIDR"/>
</dbReference>
<evidence type="ECO:0000256" key="4">
    <source>
        <dbReference type="ARBA" id="ARBA00022553"/>
    </source>
</evidence>
<evidence type="ECO:0000256" key="3">
    <source>
        <dbReference type="ARBA" id="ARBA00022475"/>
    </source>
</evidence>
<keyword evidence="3" id="KW-1003">Cell membrane</keyword>
<evidence type="ECO:0000256" key="14">
    <source>
        <dbReference type="SAM" id="MobiDB-lite"/>
    </source>
</evidence>
<sequence>MALLDTDLDVCNKTVSTNNSSAGKTEAWGATIVSPVLMFLAGTLGNTFALIVLRKKGRSANSIFYTMVAGLAWTDLTGIILTSPATLAAYLNDRKWFGGDEFCRFNGFVMVCFGLSTPLIVGCMAIERFLSVRCTFNHSKFFNIGRARVTLIAIWLFVLIIGIMPLFGFGQFVVQYPCTWCFFDFHSNDPLLNGYGYLYASLHFAVLSIMIVCNTYVMFTLLHVRYLKKRAESAQGELEHHPTTPGGVTANKKRKQRNTELQMFVLMCVLTVVFLVCWTPLMVHILITITSGKPNFPMDLTTVRLASFNQILDPWMYIILRRSLFKRFKRFFKRCFYWDQTRPDVYKRHAHDNHLRCYRKPCFAPPPYQVEGQVTPSGRCVVKLQRRPRSFNNEIKQVQSLPDVMKDTYSKTPKDVTCNNPDVTGNSNGLDPQFRSSAKKSFSPRGDRITSKREGSSSKKTSSPEDSDSSMLELNVFRSDINSSSEDEDTADVFATKFTDLSTDSPEIIKKQRRPKLASEVTYPHMRLAHMYSNGSIKHRSHSFT</sequence>
<evidence type="ECO:0000256" key="9">
    <source>
        <dbReference type="ARBA" id="ARBA00023157"/>
    </source>
</evidence>
<feature type="region of interest" description="Disordered" evidence="14">
    <location>
        <begin position="402"/>
        <end position="472"/>
    </location>
</feature>
<dbReference type="KEGG" id="cvn:111118399"/>
<keyword evidence="9" id="KW-1015">Disulfide bond</keyword>
<proteinExistence type="predicted"/>
<dbReference type="GO" id="GO:0007189">
    <property type="term" value="P:adenylate cyclase-activating G protein-coupled receptor signaling pathway"/>
    <property type="evidence" value="ECO:0007669"/>
    <property type="project" value="TreeGrafter"/>
</dbReference>
<dbReference type="PRINTS" id="PR00237">
    <property type="entry name" value="GPCRRHODOPSN"/>
</dbReference>
<dbReference type="FunFam" id="1.20.1070.10:FF:000163">
    <property type="entry name" value="Thromboxane A2 receptor"/>
    <property type="match status" value="1"/>
</dbReference>
<evidence type="ECO:0000256" key="6">
    <source>
        <dbReference type="ARBA" id="ARBA00022989"/>
    </source>
</evidence>
<dbReference type="GO" id="GO:0007204">
    <property type="term" value="P:positive regulation of cytosolic calcium ion concentration"/>
    <property type="evidence" value="ECO:0007669"/>
    <property type="project" value="TreeGrafter"/>
</dbReference>
<keyword evidence="8 15" id="KW-0472">Membrane</keyword>
<feature type="transmembrane region" description="Helical" evidence="15">
    <location>
        <begin position="151"/>
        <end position="174"/>
    </location>
</feature>
<gene>
    <name evidence="18 19" type="primary">LOC111118399</name>
</gene>
<keyword evidence="6 15" id="KW-1133">Transmembrane helix</keyword>
<evidence type="ECO:0000256" key="1">
    <source>
        <dbReference type="ARBA" id="ARBA00004651"/>
    </source>
</evidence>
<feature type="transmembrane region" description="Helical" evidence="15">
    <location>
        <begin position="263"/>
        <end position="289"/>
    </location>
</feature>
<keyword evidence="4" id="KW-0597">Phosphoprotein</keyword>
<dbReference type="CDD" id="cd14981">
    <property type="entry name" value="7tmA_Prostanoid_R"/>
    <property type="match status" value="1"/>
</dbReference>
<evidence type="ECO:0000259" key="16">
    <source>
        <dbReference type="PROSITE" id="PS50262"/>
    </source>
</evidence>
<feature type="domain" description="G-protein coupled receptors family 1 profile" evidence="16">
    <location>
        <begin position="45"/>
        <end position="317"/>
    </location>
</feature>
<dbReference type="InterPro" id="IPR008365">
    <property type="entry name" value="Prostanoid_rcpt"/>
</dbReference>
<protein>
    <recommendedName>
        <fullName evidence="2">Thromboxane A2 receptor</fullName>
    </recommendedName>
    <alternativeName>
        <fullName evidence="13">Prostanoid TP receptor</fullName>
    </alternativeName>
</protein>
<dbReference type="InterPro" id="IPR017452">
    <property type="entry name" value="GPCR_Rhodpsn_7TM"/>
</dbReference>
<dbReference type="GO" id="GO:0005886">
    <property type="term" value="C:plasma membrane"/>
    <property type="evidence" value="ECO:0007669"/>
    <property type="project" value="UniProtKB-SubCell"/>
</dbReference>
<evidence type="ECO:0000256" key="2">
    <source>
        <dbReference type="ARBA" id="ARBA00017628"/>
    </source>
</evidence>
<evidence type="ECO:0000313" key="17">
    <source>
        <dbReference type="Proteomes" id="UP000694844"/>
    </source>
</evidence>
<dbReference type="PANTHER" id="PTHR11866">
    <property type="entry name" value="G-PROTEIN COUPLED RECEPTOR FAMILY 1 MEMBER"/>
    <property type="match status" value="1"/>
</dbReference>
<dbReference type="GO" id="GO:0004960">
    <property type="term" value="F:thromboxane receptor activity"/>
    <property type="evidence" value="ECO:0007669"/>
    <property type="project" value="UniProtKB-ARBA"/>
</dbReference>
<dbReference type="GeneID" id="111118399"/>
<dbReference type="OrthoDB" id="5959154at2759"/>